<proteinExistence type="predicted"/>
<reference evidence="1 2" key="1">
    <citation type="submission" date="2019-05" db="EMBL/GenBank/DDBJ databases">
        <authorList>
            <person name="Zhang J.-Y."/>
            <person name="Feg X."/>
            <person name="Du Z.-J."/>
        </authorList>
    </citation>
    <scope>NUCLEOTIDE SEQUENCE [LARGE SCALE GENOMIC DNA]</scope>
    <source>
        <strain evidence="1 2">RZ26</strain>
    </source>
</reference>
<dbReference type="OrthoDB" id="1443669at2"/>
<evidence type="ECO:0000313" key="2">
    <source>
        <dbReference type="Proteomes" id="UP000310314"/>
    </source>
</evidence>
<dbReference type="Proteomes" id="UP000310314">
    <property type="component" value="Unassembled WGS sequence"/>
</dbReference>
<organism evidence="1 2">
    <name type="scientific">Maribacter algarum</name>
    <name type="common">ex Zhang et al. 2020</name>
    <dbReference type="NCBI Taxonomy" id="2578118"/>
    <lineage>
        <taxon>Bacteria</taxon>
        <taxon>Pseudomonadati</taxon>
        <taxon>Bacteroidota</taxon>
        <taxon>Flavobacteriia</taxon>
        <taxon>Flavobacteriales</taxon>
        <taxon>Flavobacteriaceae</taxon>
        <taxon>Maribacter</taxon>
    </lineage>
</organism>
<evidence type="ECO:0000313" key="1">
    <source>
        <dbReference type="EMBL" id="TMM57160.1"/>
    </source>
</evidence>
<dbReference type="EMBL" id="VATY01000002">
    <property type="protein sequence ID" value="TMM57160.1"/>
    <property type="molecule type" value="Genomic_DNA"/>
</dbReference>
<keyword evidence="2" id="KW-1185">Reference proteome</keyword>
<accession>A0A5S3PQZ6</accession>
<comment type="caution">
    <text evidence="1">The sequence shown here is derived from an EMBL/GenBank/DDBJ whole genome shotgun (WGS) entry which is preliminary data.</text>
</comment>
<sequence>MKIIYRNNDRYAIKKLLLDIGEPELERECWRRKLHKPRRINLFFLETNEGITSLKYKYPQKGVETIIDVSQYDLPECGWIRYKIPY</sequence>
<protein>
    <submittedName>
        <fullName evidence="1">Uncharacterized protein</fullName>
    </submittedName>
</protein>
<dbReference type="AlphaFoldDB" id="A0A5S3PQZ6"/>
<gene>
    <name evidence="1" type="ORF">FEE95_11755</name>
</gene>
<name>A0A5S3PQZ6_9FLAO</name>
<dbReference type="RefSeq" id="WP_138658142.1">
    <property type="nucleotide sequence ID" value="NZ_VATY01000002.1"/>
</dbReference>